<dbReference type="EMBL" id="SRPY01000129">
    <property type="protein sequence ID" value="KAG5928243.1"/>
    <property type="molecule type" value="Genomic_DNA"/>
</dbReference>
<keyword evidence="1" id="KW-0732">Signal</keyword>
<gene>
    <name evidence="2" type="ORF">E4U42_000999</name>
</gene>
<dbReference type="AlphaFoldDB" id="A0A8K0JA79"/>
<protein>
    <submittedName>
        <fullName evidence="2">Uncharacterized protein</fullName>
    </submittedName>
</protein>
<name>A0A8K0JA79_9HYPO</name>
<evidence type="ECO:0000256" key="1">
    <source>
        <dbReference type="SAM" id="SignalP"/>
    </source>
</evidence>
<dbReference type="Proteomes" id="UP000811619">
    <property type="component" value="Unassembled WGS sequence"/>
</dbReference>
<evidence type="ECO:0000313" key="2">
    <source>
        <dbReference type="EMBL" id="KAG5928243.1"/>
    </source>
</evidence>
<comment type="caution">
    <text evidence="2">The sequence shown here is derived from an EMBL/GenBank/DDBJ whole genome shotgun (WGS) entry which is preliminary data.</text>
</comment>
<sequence length="131" mass="14056">MVKLPSLCLAVLPVFLPVATAGDCTAGLVYCGSTLLQYGDYQQRIDRAVGPNPPNYFQYKERSLILQVATALRELKEKMIYRPAPQAHTATATPVAIIAASKAAAGIRAPSMPMLVRVANMPPAGVKPPYM</sequence>
<proteinExistence type="predicted"/>
<keyword evidence="3" id="KW-1185">Reference proteome</keyword>
<feature type="chain" id="PRO_5035455347" evidence="1">
    <location>
        <begin position="22"/>
        <end position="131"/>
    </location>
</feature>
<accession>A0A8K0JA79</accession>
<feature type="signal peptide" evidence="1">
    <location>
        <begin position="1"/>
        <end position="21"/>
    </location>
</feature>
<reference evidence="2" key="1">
    <citation type="journal article" date="2020" name="bioRxiv">
        <title>Whole genome comparisons of ergot fungi reveals the divergence and evolution of species within the genus Claviceps are the result of varying mechanisms driving genome evolution and host range expansion.</title>
        <authorList>
            <person name="Wyka S.A."/>
            <person name="Mondo S.J."/>
            <person name="Liu M."/>
            <person name="Dettman J."/>
            <person name="Nalam V."/>
            <person name="Broders K.D."/>
        </authorList>
    </citation>
    <scope>NUCLEOTIDE SEQUENCE</scope>
    <source>
        <strain evidence="2">CCC 489</strain>
    </source>
</reference>
<evidence type="ECO:0000313" key="3">
    <source>
        <dbReference type="Proteomes" id="UP000811619"/>
    </source>
</evidence>
<organism evidence="2 3">
    <name type="scientific">Claviceps africana</name>
    <dbReference type="NCBI Taxonomy" id="83212"/>
    <lineage>
        <taxon>Eukaryota</taxon>
        <taxon>Fungi</taxon>
        <taxon>Dikarya</taxon>
        <taxon>Ascomycota</taxon>
        <taxon>Pezizomycotina</taxon>
        <taxon>Sordariomycetes</taxon>
        <taxon>Hypocreomycetidae</taxon>
        <taxon>Hypocreales</taxon>
        <taxon>Clavicipitaceae</taxon>
        <taxon>Claviceps</taxon>
    </lineage>
</organism>
<dbReference type="OrthoDB" id="4186099at2759"/>